<evidence type="ECO:0000313" key="4">
    <source>
        <dbReference type="Proteomes" id="UP000188929"/>
    </source>
</evidence>
<keyword evidence="1" id="KW-0560">Oxidoreductase</keyword>
<comment type="caution">
    <text evidence="3">The sequence shown here is derived from an EMBL/GenBank/DDBJ whole genome shotgun (WGS) entry which is preliminary data.</text>
</comment>
<accession>A0A1V2I6A2</accession>
<dbReference type="GO" id="GO:0016705">
    <property type="term" value="F:oxidoreductase activity, acting on paired donors, with incorporation or reduction of molecular oxygen"/>
    <property type="evidence" value="ECO:0007669"/>
    <property type="project" value="InterPro"/>
</dbReference>
<sequence>MTVRRGVGLTPMETRRDVIVRAAVLAEELGYESFAVPEGWGLDSTPVVTEIALRTTRIRLASGVLSVWGRTPATLAMTAATLHQICAGRYLLGLGASTKALVEGFHDTPFERPAARLRDVVTQVRALLAGEPAQLRRLPSAHPLRLGQPPTSEVPIWVAALGPRAIQVAAEVGDGWIPALMARDRLAAAAEQLDKTRATVAAHRTALTVATGPITVADENPDTARDIAATCTAWYLTAMGGVYARSVSDQGYAEEVNAIMAANPRPSPRRGIVPASAQPVLDQLAAYGTGDQVAEQLKAWDQAADVVTILLPPGLPWATIEATLVAAAPPAGLKD</sequence>
<dbReference type="Gene3D" id="3.20.20.30">
    <property type="entry name" value="Luciferase-like domain"/>
    <property type="match status" value="1"/>
</dbReference>
<dbReference type="STRING" id="1834516.BL253_23270"/>
<dbReference type="InterPro" id="IPR050564">
    <property type="entry name" value="F420-G6PD/mer"/>
</dbReference>
<evidence type="ECO:0000313" key="3">
    <source>
        <dbReference type="EMBL" id="ONH26973.1"/>
    </source>
</evidence>
<dbReference type="AlphaFoldDB" id="A0A1V2I6A2"/>
<dbReference type="OrthoDB" id="3284378at2"/>
<dbReference type="SUPFAM" id="SSF51679">
    <property type="entry name" value="Bacterial luciferase-like"/>
    <property type="match status" value="1"/>
</dbReference>
<dbReference type="CDD" id="cd01097">
    <property type="entry name" value="Tetrahydromethanopterin_reductase"/>
    <property type="match status" value="1"/>
</dbReference>
<reference evidence="4" key="1">
    <citation type="submission" date="2016-10" db="EMBL/GenBank/DDBJ databases">
        <title>Frankia sp. NRRL B-16386 Genome sequencing.</title>
        <authorList>
            <person name="Ghodhbane-Gtari F."/>
            <person name="Swanson E."/>
            <person name="Gueddou A."/>
            <person name="Hezbri K."/>
            <person name="Ktari K."/>
            <person name="Nouioui I."/>
            <person name="Morris K."/>
            <person name="Simpson S."/>
            <person name="Abebe-Akele F."/>
            <person name="Thomas K."/>
            <person name="Gtari M."/>
            <person name="Tisa L.S."/>
        </authorList>
    </citation>
    <scope>NUCLEOTIDE SEQUENCE [LARGE SCALE GENOMIC DNA]</scope>
    <source>
        <strain evidence="4">NRRL B-16386</strain>
    </source>
</reference>
<keyword evidence="4" id="KW-1185">Reference proteome</keyword>
<dbReference type="EMBL" id="MOMC01000048">
    <property type="protein sequence ID" value="ONH26973.1"/>
    <property type="molecule type" value="Genomic_DNA"/>
</dbReference>
<name>A0A1V2I6A2_9ACTN</name>
<organism evidence="3 4">
    <name type="scientific">Pseudofrankia asymbiotica</name>
    <dbReference type="NCBI Taxonomy" id="1834516"/>
    <lineage>
        <taxon>Bacteria</taxon>
        <taxon>Bacillati</taxon>
        <taxon>Actinomycetota</taxon>
        <taxon>Actinomycetes</taxon>
        <taxon>Frankiales</taxon>
        <taxon>Frankiaceae</taxon>
        <taxon>Pseudofrankia</taxon>
    </lineage>
</organism>
<dbReference type="PANTHER" id="PTHR43244:SF1">
    <property type="entry name" value="5,10-METHYLENETETRAHYDROMETHANOPTERIN REDUCTASE"/>
    <property type="match status" value="1"/>
</dbReference>
<dbReference type="Pfam" id="PF00296">
    <property type="entry name" value="Bac_luciferase"/>
    <property type="match status" value="1"/>
</dbReference>
<feature type="domain" description="Luciferase-like" evidence="2">
    <location>
        <begin position="7"/>
        <end position="303"/>
    </location>
</feature>
<dbReference type="InterPro" id="IPR036661">
    <property type="entry name" value="Luciferase-like_sf"/>
</dbReference>
<dbReference type="InterPro" id="IPR011251">
    <property type="entry name" value="Luciferase-like_dom"/>
</dbReference>
<protein>
    <submittedName>
        <fullName evidence="3">Luciferase</fullName>
    </submittedName>
</protein>
<dbReference type="RefSeq" id="WP_076819297.1">
    <property type="nucleotide sequence ID" value="NZ_MOMC01000048.1"/>
</dbReference>
<dbReference type="Proteomes" id="UP000188929">
    <property type="component" value="Unassembled WGS sequence"/>
</dbReference>
<proteinExistence type="predicted"/>
<gene>
    <name evidence="3" type="ORF">BL253_23270</name>
</gene>
<evidence type="ECO:0000256" key="1">
    <source>
        <dbReference type="ARBA" id="ARBA00023002"/>
    </source>
</evidence>
<evidence type="ECO:0000259" key="2">
    <source>
        <dbReference type="Pfam" id="PF00296"/>
    </source>
</evidence>
<dbReference type="PANTHER" id="PTHR43244">
    <property type="match status" value="1"/>
</dbReference>